<keyword evidence="4" id="KW-1185">Reference proteome</keyword>
<gene>
    <name evidence="3" type="ORF">OIDMADRAFT_173176</name>
</gene>
<dbReference type="Pfam" id="PF06985">
    <property type="entry name" value="HET"/>
    <property type="match status" value="1"/>
</dbReference>
<feature type="region of interest" description="Disordered" evidence="1">
    <location>
        <begin position="1"/>
        <end position="76"/>
    </location>
</feature>
<dbReference type="OrthoDB" id="2157530at2759"/>
<dbReference type="PANTHER" id="PTHR24148">
    <property type="entry name" value="ANKYRIN REPEAT DOMAIN-CONTAINING PROTEIN 39 HOMOLOG-RELATED"/>
    <property type="match status" value="1"/>
</dbReference>
<reference evidence="3 4" key="1">
    <citation type="submission" date="2014-04" db="EMBL/GenBank/DDBJ databases">
        <authorList>
            <consortium name="DOE Joint Genome Institute"/>
            <person name="Kuo A."/>
            <person name="Martino E."/>
            <person name="Perotto S."/>
            <person name="Kohler A."/>
            <person name="Nagy L.G."/>
            <person name="Floudas D."/>
            <person name="Copeland A."/>
            <person name="Barry K.W."/>
            <person name="Cichocki N."/>
            <person name="Veneault-Fourrey C."/>
            <person name="LaButti K."/>
            <person name="Lindquist E.A."/>
            <person name="Lipzen A."/>
            <person name="Lundell T."/>
            <person name="Morin E."/>
            <person name="Murat C."/>
            <person name="Sun H."/>
            <person name="Tunlid A."/>
            <person name="Henrissat B."/>
            <person name="Grigoriev I.V."/>
            <person name="Hibbett D.S."/>
            <person name="Martin F."/>
            <person name="Nordberg H.P."/>
            <person name="Cantor M.N."/>
            <person name="Hua S.X."/>
        </authorList>
    </citation>
    <scope>NUCLEOTIDE SEQUENCE [LARGE SCALE GENOMIC DNA]</scope>
    <source>
        <strain evidence="3 4">Zn</strain>
    </source>
</reference>
<dbReference type="InParanoid" id="A0A0C3CV90"/>
<dbReference type="InterPro" id="IPR052895">
    <property type="entry name" value="HetReg/Transcr_Mod"/>
</dbReference>
<evidence type="ECO:0000256" key="1">
    <source>
        <dbReference type="SAM" id="MobiDB-lite"/>
    </source>
</evidence>
<protein>
    <recommendedName>
        <fullName evidence="2">Heterokaryon incompatibility domain-containing protein</fullName>
    </recommendedName>
</protein>
<evidence type="ECO:0000313" key="3">
    <source>
        <dbReference type="EMBL" id="KIM93592.1"/>
    </source>
</evidence>
<feature type="domain" description="Heterokaryon incompatibility" evidence="2">
    <location>
        <begin position="201"/>
        <end position="344"/>
    </location>
</feature>
<organism evidence="3 4">
    <name type="scientific">Oidiodendron maius (strain Zn)</name>
    <dbReference type="NCBI Taxonomy" id="913774"/>
    <lineage>
        <taxon>Eukaryota</taxon>
        <taxon>Fungi</taxon>
        <taxon>Dikarya</taxon>
        <taxon>Ascomycota</taxon>
        <taxon>Pezizomycotina</taxon>
        <taxon>Leotiomycetes</taxon>
        <taxon>Leotiomycetes incertae sedis</taxon>
        <taxon>Myxotrichaceae</taxon>
        <taxon>Oidiodendron</taxon>
    </lineage>
</organism>
<accession>A0A0C3CV90</accession>
<dbReference type="PANTHER" id="PTHR24148:SF73">
    <property type="entry name" value="HET DOMAIN PROTEIN (AFU_ORTHOLOGUE AFUA_8G01020)"/>
    <property type="match status" value="1"/>
</dbReference>
<feature type="compositionally biased region" description="Basic and acidic residues" evidence="1">
    <location>
        <begin position="19"/>
        <end position="52"/>
    </location>
</feature>
<proteinExistence type="predicted"/>
<reference evidence="4" key="2">
    <citation type="submission" date="2015-01" db="EMBL/GenBank/DDBJ databases">
        <title>Evolutionary Origins and Diversification of the Mycorrhizal Mutualists.</title>
        <authorList>
            <consortium name="DOE Joint Genome Institute"/>
            <consortium name="Mycorrhizal Genomics Consortium"/>
            <person name="Kohler A."/>
            <person name="Kuo A."/>
            <person name="Nagy L.G."/>
            <person name="Floudas D."/>
            <person name="Copeland A."/>
            <person name="Barry K.W."/>
            <person name="Cichocki N."/>
            <person name="Veneault-Fourrey C."/>
            <person name="LaButti K."/>
            <person name="Lindquist E.A."/>
            <person name="Lipzen A."/>
            <person name="Lundell T."/>
            <person name="Morin E."/>
            <person name="Murat C."/>
            <person name="Riley R."/>
            <person name="Ohm R."/>
            <person name="Sun H."/>
            <person name="Tunlid A."/>
            <person name="Henrissat B."/>
            <person name="Grigoriev I.V."/>
            <person name="Hibbett D.S."/>
            <person name="Martin F."/>
        </authorList>
    </citation>
    <scope>NUCLEOTIDE SEQUENCE [LARGE SCALE GENOMIC DNA]</scope>
    <source>
        <strain evidence="4">Zn</strain>
    </source>
</reference>
<name>A0A0C3CV90_OIDMZ</name>
<evidence type="ECO:0000259" key="2">
    <source>
        <dbReference type="Pfam" id="PF06985"/>
    </source>
</evidence>
<dbReference type="STRING" id="913774.A0A0C3CV90"/>
<sequence length="354" mass="42156">MDNIENIYETDATEEEAEARETNKEENSDDWKPHRFGFSRELEDYSEPKESQSDGYSSDWEPNSGSEGVLDPSELMDDERDDDYARLTRVHIYEQPPRSLGAYIGSRIEPLLQQRHAIQVLKYFLYTLLREVWIGCHTVVRILRDLLNAIKSIIGYPYQYRDIKISKLSLRLLILLPGSFHEDIRCYLIHTSLDEPRSHQYEALSYTWGPPERNHFIWIDAYKFPVTANLYQALQHLRQDVVRFLWVDAICLNQENIQERNHQVKQMTMIYREAWRVIIWLGPAGDYSDRALEFIPTLRRFRLRRQQRRRVFSLKDVYKALKSLEAMAKICRRPWWQRVWIVQELASAKSEVVV</sequence>
<dbReference type="Proteomes" id="UP000054321">
    <property type="component" value="Unassembled WGS sequence"/>
</dbReference>
<dbReference type="InterPro" id="IPR010730">
    <property type="entry name" value="HET"/>
</dbReference>
<dbReference type="AlphaFoldDB" id="A0A0C3CV90"/>
<dbReference type="HOGENOM" id="CLU_784278_0_0_1"/>
<dbReference type="EMBL" id="KN832894">
    <property type="protein sequence ID" value="KIM93592.1"/>
    <property type="molecule type" value="Genomic_DNA"/>
</dbReference>
<feature type="compositionally biased region" description="Polar residues" evidence="1">
    <location>
        <begin position="53"/>
        <end position="66"/>
    </location>
</feature>
<evidence type="ECO:0000313" key="4">
    <source>
        <dbReference type="Proteomes" id="UP000054321"/>
    </source>
</evidence>
<feature type="non-terminal residue" evidence="3">
    <location>
        <position position="354"/>
    </location>
</feature>